<dbReference type="Gene3D" id="1.10.3210.10">
    <property type="entry name" value="Hypothetical protein af1432"/>
    <property type="match status" value="1"/>
</dbReference>
<protein>
    <recommendedName>
        <fullName evidence="1">HD domain-containing protein</fullName>
    </recommendedName>
</protein>
<dbReference type="InterPro" id="IPR003607">
    <property type="entry name" value="HD/PDEase_dom"/>
</dbReference>
<accession>A0A9W7FRK2</accession>
<name>A0A9W7FRK2_9STRA</name>
<gene>
    <name evidence="2" type="ORF">TrLO_g1098</name>
</gene>
<dbReference type="SUPFAM" id="SSF51197">
    <property type="entry name" value="Clavaminate synthase-like"/>
    <property type="match status" value="1"/>
</dbReference>
<dbReference type="Pfam" id="PF01966">
    <property type="entry name" value="HD"/>
    <property type="match status" value="1"/>
</dbReference>
<evidence type="ECO:0000313" key="2">
    <source>
        <dbReference type="EMBL" id="GMI17707.1"/>
    </source>
</evidence>
<dbReference type="CDD" id="cd00077">
    <property type="entry name" value="HDc"/>
    <property type="match status" value="1"/>
</dbReference>
<evidence type="ECO:0000259" key="1">
    <source>
        <dbReference type="Pfam" id="PF01966"/>
    </source>
</evidence>
<dbReference type="InterPro" id="IPR008775">
    <property type="entry name" value="Phytyl_CoA_dOase-like"/>
</dbReference>
<reference evidence="3" key="1">
    <citation type="journal article" date="2023" name="Commun. Biol.">
        <title>Genome analysis of Parmales, the sister group of diatoms, reveals the evolutionary specialization of diatoms from phago-mixotrophs to photoautotrophs.</title>
        <authorList>
            <person name="Ban H."/>
            <person name="Sato S."/>
            <person name="Yoshikawa S."/>
            <person name="Yamada K."/>
            <person name="Nakamura Y."/>
            <person name="Ichinomiya M."/>
            <person name="Sato N."/>
            <person name="Blanc-Mathieu R."/>
            <person name="Endo H."/>
            <person name="Kuwata A."/>
            <person name="Ogata H."/>
        </authorList>
    </citation>
    <scope>NUCLEOTIDE SEQUENCE [LARGE SCALE GENOMIC DNA]</scope>
    <source>
        <strain evidence="3">NIES 3700</strain>
    </source>
</reference>
<dbReference type="InterPro" id="IPR006674">
    <property type="entry name" value="HD_domain"/>
</dbReference>
<dbReference type="SUPFAM" id="SSF109604">
    <property type="entry name" value="HD-domain/PDEase-like"/>
    <property type="match status" value="1"/>
</dbReference>
<keyword evidence="3" id="KW-1185">Reference proteome</keyword>
<dbReference type="PANTHER" id="PTHR40202">
    <property type="match status" value="1"/>
</dbReference>
<proteinExistence type="predicted"/>
<dbReference type="InterPro" id="IPR052567">
    <property type="entry name" value="OP_Dioxygenase"/>
</dbReference>
<evidence type="ECO:0000313" key="3">
    <source>
        <dbReference type="Proteomes" id="UP001165122"/>
    </source>
</evidence>
<dbReference type="Gene3D" id="2.60.120.620">
    <property type="entry name" value="q2cbj1_9rhob like domain"/>
    <property type="match status" value="1"/>
</dbReference>
<dbReference type="EMBL" id="BRXW01000303">
    <property type="protein sequence ID" value="GMI17707.1"/>
    <property type="molecule type" value="Genomic_DNA"/>
</dbReference>
<dbReference type="Proteomes" id="UP001165122">
    <property type="component" value="Unassembled WGS sequence"/>
</dbReference>
<feature type="domain" description="HD" evidence="1">
    <location>
        <begin position="213"/>
        <end position="290"/>
    </location>
</feature>
<comment type="caution">
    <text evidence="2">The sequence shown here is derived from an EMBL/GenBank/DDBJ whole genome shotgun (WGS) entry which is preliminary data.</text>
</comment>
<dbReference type="InterPro" id="IPR006675">
    <property type="entry name" value="HDIG_dom"/>
</dbReference>
<dbReference type="Pfam" id="PF05721">
    <property type="entry name" value="PhyH"/>
    <property type="match status" value="1"/>
</dbReference>
<dbReference type="NCBIfam" id="TIGR00277">
    <property type="entry name" value="HDIG"/>
    <property type="match status" value="1"/>
</dbReference>
<organism evidence="2 3">
    <name type="scientific">Triparma laevis f. longispina</name>
    <dbReference type="NCBI Taxonomy" id="1714387"/>
    <lineage>
        <taxon>Eukaryota</taxon>
        <taxon>Sar</taxon>
        <taxon>Stramenopiles</taxon>
        <taxon>Ochrophyta</taxon>
        <taxon>Bolidophyceae</taxon>
        <taxon>Parmales</taxon>
        <taxon>Triparmaceae</taxon>
        <taxon>Triparma</taxon>
    </lineage>
</organism>
<dbReference type="OrthoDB" id="445007at2759"/>
<dbReference type="AlphaFoldDB" id="A0A9W7FRK2"/>
<sequence length="370" mass="41593">MDSNGEKVPTRTEYFAYSGEEGFRKILSQDIPSVLDAAAYPEASIHVTCLVAVDPSTKENGCLWFHKHYTPTTDLSPLTTEDGILDPKGCADFEWEACELEPGDIALFDSYIPHKSSPKNSKMPRKLLCLTYNDAKLGDLRSVYYEQKMKRMETDGNRISHIKHWQGDVAGVSMPTAGCSATMSPEQAVEDLREIYTGELGQTQYEKAVITQLEHSLQSAQQAEQAGRSEEEIVAALLHDIGHLLQNDHADGQVFLKTDHAHEFVGAEYLKRLGFPELIVKAVEMHVSRKRFLTSDYNGEDGTKYWEASLELQGGPFTKKEAEDFLTMNGAKLSVDLRVWDDNSKVKDCKTKTWVDYEAMILKVLRADKE</sequence>
<dbReference type="PANTHER" id="PTHR40202:SF1">
    <property type="entry name" value="HD DOMAIN-CONTAINING PROTEIN"/>
    <property type="match status" value="1"/>
</dbReference>